<dbReference type="EMBL" id="JANAFB010000039">
    <property type="protein sequence ID" value="MCP3426841.1"/>
    <property type="molecule type" value="Genomic_DNA"/>
</dbReference>
<dbReference type="Gene3D" id="3.30.360.10">
    <property type="entry name" value="Dihydrodipicolinate Reductase, domain 2"/>
    <property type="match status" value="1"/>
</dbReference>
<dbReference type="Pfam" id="PF22725">
    <property type="entry name" value="GFO_IDH_MocA_C3"/>
    <property type="match status" value="1"/>
</dbReference>
<comment type="caution">
    <text evidence="5">The sequence shown here is derived from an EMBL/GenBank/DDBJ whole genome shotgun (WGS) entry which is preliminary data.</text>
</comment>
<dbReference type="InterPro" id="IPR036291">
    <property type="entry name" value="NAD(P)-bd_dom_sf"/>
</dbReference>
<feature type="region of interest" description="Disordered" evidence="2">
    <location>
        <begin position="285"/>
        <end position="319"/>
    </location>
</feature>
<dbReference type="PANTHER" id="PTHR43054:SF1">
    <property type="entry name" value="SCYLLO-INOSITOL 2-DEHYDROGENASE (NADP(+)) IOLU"/>
    <property type="match status" value="1"/>
</dbReference>
<keyword evidence="1" id="KW-0520">NAD</keyword>
<organism evidence="5 6">
    <name type="scientific">Rothia santali</name>
    <dbReference type="NCBI Taxonomy" id="2949643"/>
    <lineage>
        <taxon>Bacteria</taxon>
        <taxon>Bacillati</taxon>
        <taxon>Actinomycetota</taxon>
        <taxon>Actinomycetes</taxon>
        <taxon>Micrococcales</taxon>
        <taxon>Micrococcaceae</taxon>
        <taxon>Rothia</taxon>
    </lineage>
</organism>
<proteinExistence type="predicted"/>
<evidence type="ECO:0000259" key="4">
    <source>
        <dbReference type="Pfam" id="PF22725"/>
    </source>
</evidence>
<dbReference type="AlphaFoldDB" id="A0A9X2HJG5"/>
<dbReference type="SUPFAM" id="SSF55347">
    <property type="entry name" value="Glyceraldehyde-3-phosphate dehydrogenase-like, C-terminal domain"/>
    <property type="match status" value="1"/>
</dbReference>
<feature type="non-terminal residue" evidence="5">
    <location>
        <position position="1"/>
    </location>
</feature>
<evidence type="ECO:0000313" key="6">
    <source>
        <dbReference type="Proteomes" id="UP001139502"/>
    </source>
</evidence>
<sequence>AGDPRVVGSVAQLCALGLDVVYLASPNSLHARDALQAIDHGVDVIVEKPAFLDPAQWDAVHDAARERGVLVLEAARNLYEPGFAAAGAAVAERAARGQSPVAAVLAYAQRSSRWNRVLRGEEPNIFSPAFGGGALVDLGVYALYAAVAWFGVPAGAAYLAHPAPTGVDAHGTAVLTYPWGTATVLAGKDHGPRSEATVHFGDGALRCDGVQAITRVEDPEGRVLSETADAGEDLAGWMAFEAGAFADLVAARRVGGLDAARAAEYRRVTELSREVNRLATRLRQDAGIRFRDEADPAQGTGPARGGRPGSEGPLAPSAP</sequence>
<dbReference type="InterPro" id="IPR055170">
    <property type="entry name" value="GFO_IDH_MocA-like_dom"/>
</dbReference>
<evidence type="ECO:0000256" key="1">
    <source>
        <dbReference type="ARBA" id="ARBA00023027"/>
    </source>
</evidence>
<feature type="domain" description="GFO/IDH/MocA-like oxidoreductase" evidence="4">
    <location>
        <begin position="114"/>
        <end position="198"/>
    </location>
</feature>
<accession>A0A9X2HJG5</accession>
<feature type="domain" description="Gfo/Idh/MocA-like oxidoreductase N-terminal" evidence="3">
    <location>
        <begin position="18"/>
        <end position="72"/>
    </location>
</feature>
<evidence type="ECO:0000259" key="3">
    <source>
        <dbReference type="Pfam" id="PF01408"/>
    </source>
</evidence>
<dbReference type="SUPFAM" id="SSF51735">
    <property type="entry name" value="NAD(P)-binding Rossmann-fold domains"/>
    <property type="match status" value="1"/>
</dbReference>
<dbReference type="PANTHER" id="PTHR43054">
    <property type="match status" value="1"/>
</dbReference>
<keyword evidence="6" id="KW-1185">Reference proteome</keyword>
<dbReference type="GO" id="GO:0000166">
    <property type="term" value="F:nucleotide binding"/>
    <property type="evidence" value="ECO:0007669"/>
    <property type="project" value="InterPro"/>
</dbReference>
<dbReference type="InterPro" id="IPR000683">
    <property type="entry name" value="Gfo/Idh/MocA-like_OxRdtase_N"/>
</dbReference>
<protein>
    <submittedName>
        <fullName evidence="5">Gfo/Idh/MocA family oxidoreductase</fullName>
    </submittedName>
</protein>
<feature type="compositionally biased region" description="Basic and acidic residues" evidence="2">
    <location>
        <begin position="285"/>
        <end position="294"/>
    </location>
</feature>
<name>A0A9X2HJG5_9MICC</name>
<reference evidence="5" key="1">
    <citation type="submission" date="2022-06" db="EMBL/GenBank/DDBJ databases">
        <title>Rothia sp. isolated from sandalwood seedling.</title>
        <authorList>
            <person name="Tuikhar N."/>
            <person name="Kirdat K."/>
            <person name="Thorat V."/>
            <person name="Swetha P."/>
            <person name="Padma S."/>
            <person name="Sundararaj R."/>
            <person name="Yadav A."/>
        </authorList>
    </citation>
    <scope>NUCLEOTIDE SEQUENCE</scope>
    <source>
        <strain evidence="5">AR01</strain>
    </source>
</reference>
<evidence type="ECO:0000313" key="5">
    <source>
        <dbReference type="EMBL" id="MCP3426841.1"/>
    </source>
</evidence>
<dbReference type="Gene3D" id="3.40.50.720">
    <property type="entry name" value="NAD(P)-binding Rossmann-like Domain"/>
    <property type="match status" value="1"/>
</dbReference>
<gene>
    <name evidence="5" type="ORF">NBM05_12705</name>
</gene>
<dbReference type="Proteomes" id="UP001139502">
    <property type="component" value="Unassembled WGS sequence"/>
</dbReference>
<evidence type="ECO:0000256" key="2">
    <source>
        <dbReference type="SAM" id="MobiDB-lite"/>
    </source>
</evidence>
<dbReference type="RefSeq" id="WP_254168100.1">
    <property type="nucleotide sequence ID" value="NZ_JANAFB010000039.1"/>
</dbReference>
<dbReference type="Pfam" id="PF01408">
    <property type="entry name" value="GFO_IDH_MocA"/>
    <property type="match status" value="1"/>
</dbReference>